<evidence type="ECO:0000256" key="1">
    <source>
        <dbReference type="SAM" id="Phobius"/>
    </source>
</evidence>
<dbReference type="EMBL" id="CP155447">
    <property type="protein sequence ID" value="XBH02004.1"/>
    <property type="molecule type" value="Genomic_DNA"/>
</dbReference>
<reference evidence="2" key="1">
    <citation type="submission" date="2024-05" db="EMBL/GenBank/DDBJ databases">
        <title>Planctomycetes of the genus Singulisphaera possess chitinolytic capabilities.</title>
        <authorList>
            <person name="Ivanova A."/>
        </authorList>
    </citation>
    <scope>NUCLEOTIDE SEQUENCE</scope>
    <source>
        <strain evidence="2">Ch08T</strain>
    </source>
</reference>
<feature type="transmembrane region" description="Helical" evidence="1">
    <location>
        <begin position="33"/>
        <end position="52"/>
    </location>
</feature>
<keyword evidence="1" id="KW-0812">Transmembrane</keyword>
<evidence type="ECO:0000313" key="2">
    <source>
        <dbReference type="EMBL" id="XBH02004.1"/>
    </source>
</evidence>
<organism evidence="2">
    <name type="scientific">Singulisphaera sp. Ch08</name>
    <dbReference type="NCBI Taxonomy" id="3120278"/>
    <lineage>
        <taxon>Bacteria</taxon>
        <taxon>Pseudomonadati</taxon>
        <taxon>Planctomycetota</taxon>
        <taxon>Planctomycetia</taxon>
        <taxon>Isosphaerales</taxon>
        <taxon>Isosphaeraceae</taxon>
        <taxon>Singulisphaera</taxon>
    </lineage>
</organism>
<keyword evidence="1" id="KW-0472">Membrane</keyword>
<name>A0AAU7CAG4_9BACT</name>
<proteinExistence type="predicted"/>
<sequence>MKLLMAVGVSFWVVMAVWVARLGIGLDQLSQDQIPATIVGGVCGGLAAWYFVPHCIKRISIEQK</sequence>
<dbReference type="RefSeq" id="WP_406694748.1">
    <property type="nucleotide sequence ID" value="NZ_CP155447.1"/>
</dbReference>
<dbReference type="AlphaFoldDB" id="A0AAU7CAG4"/>
<gene>
    <name evidence="2" type="ORF">V5E97_27215</name>
</gene>
<keyword evidence="1" id="KW-1133">Transmembrane helix</keyword>
<protein>
    <submittedName>
        <fullName evidence="2">Uncharacterized protein</fullName>
    </submittedName>
</protein>
<accession>A0AAU7CAG4</accession>